<evidence type="ECO:0000256" key="3">
    <source>
        <dbReference type="ARBA" id="ARBA00022679"/>
    </source>
</evidence>
<feature type="binding site" evidence="9">
    <location>
        <begin position="340"/>
        <end position="344"/>
    </location>
    <ligand>
        <name>ATP</name>
        <dbReference type="ChEBI" id="CHEBI:30616"/>
    </ligand>
</feature>
<comment type="similarity">
    <text evidence="1 9 10">Belongs to the acetokinase family.</text>
</comment>
<evidence type="ECO:0000256" key="1">
    <source>
        <dbReference type="ARBA" id="ARBA00008748"/>
    </source>
</evidence>
<comment type="subcellular location">
    <subcellularLocation>
        <location evidence="9">Cytoplasm</location>
    </subcellularLocation>
</comment>
<keyword evidence="12" id="KW-1185">Reference proteome</keyword>
<gene>
    <name evidence="9" type="primary">ackA</name>
    <name evidence="11" type="ORF">D3W54_06200</name>
</gene>
<feature type="binding site" evidence="9">
    <location>
        <begin position="293"/>
        <end position="295"/>
    </location>
    <ligand>
        <name>ATP</name>
        <dbReference type="ChEBI" id="CHEBI:30616"/>
    </ligand>
</feature>
<feature type="binding site" evidence="9">
    <location>
        <position position="16"/>
    </location>
    <ligand>
        <name>ATP</name>
        <dbReference type="ChEBI" id="CHEBI:30616"/>
    </ligand>
</feature>
<dbReference type="SUPFAM" id="SSF53067">
    <property type="entry name" value="Actin-like ATPase domain"/>
    <property type="match status" value="2"/>
</dbReference>
<dbReference type="PROSITE" id="PS01076">
    <property type="entry name" value="ACETATE_KINASE_2"/>
    <property type="match status" value="1"/>
</dbReference>
<protein>
    <recommendedName>
        <fullName evidence="9">Acetate kinase</fullName>
        <ecNumber evidence="9">2.7.2.1</ecNumber>
    </recommendedName>
    <alternativeName>
        <fullName evidence="9">Acetokinase</fullName>
    </alternativeName>
</protein>
<dbReference type="Proteomes" id="UP000427842">
    <property type="component" value="Unassembled WGS sequence"/>
</dbReference>
<keyword evidence="4 9" id="KW-0479">Metal-binding</keyword>
<comment type="cofactor">
    <cofactor evidence="9">
        <name>Mg(2+)</name>
        <dbReference type="ChEBI" id="CHEBI:18420"/>
    </cofactor>
    <cofactor evidence="9">
        <name>Mn(2+)</name>
        <dbReference type="ChEBI" id="CHEBI:29035"/>
    </cofactor>
    <text evidence="9">Mg(2+). Can also accept Mn(2+).</text>
</comment>
<dbReference type="Pfam" id="PF00871">
    <property type="entry name" value="Acetate_kinase"/>
    <property type="match status" value="1"/>
</dbReference>
<dbReference type="PRINTS" id="PR00471">
    <property type="entry name" value="ACETATEKNASE"/>
</dbReference>
<comment type="function">
    <text evidence="9">Catalyzes the formation of acetyl phosphate from acetate and ATP. Can also catalyze the reverse reaction.</text>
</comment>
<dbReference type="HAMAP" id="MF_00020">
    <property type="entry name" value="Acetate_kinase"/>
    <property type="match status" value="1"/>
</dbReference>
<dbReference type="InterPro" id="IPR023865">
    <property type="entry name" value="Aliphatic_acid_kinase_CS"/>
</dbReference>
<sequence length="404" mass="42640">MTHAVLALNAGSSSLKFALFAIEKGDTVTSPSRRIASGELEGISTHPHFVAHDASGGVLVDETWAPIAPGSTPAQAHHGPMATLMEWVGKQLGDVDLMAVGHRVVHGGPDFIAPVRITPDVLARLTALTPFAPLHQPGSLAPIRALLAQYPNLPQVACFDTGFHHTLPPVAQAQALPGEYAKKGVRRYGFHGLSYEYIAASLRTCAPHLAQGRTIVAHIGSGGSLCALLGGRSVDTTMGFSVLDGLVMGTRCGHLDPGVLLYMLREEGLGVAEIENILYHRSGLLGVSGLSDDMRDLHAHAGTSPAVTAALDLFVYRFAQQAGGMMAALQGLDGLVFTAGIGEHDAIIRAAVCTRLEWAGIRIDAQANAAHREIISTPDSAVEVRVIPTDEETTIRRHVLMCLG</sequence>
<dbReference type="RefSeq" id="WP_153469180.1">
    <property type="nucleotide sequence ID" value="NZ_QYAZ01000001.1"/>
</dbReference>
<feature type="binding site" evidence="9">
    <location>
        <position position="103"/>
    </location>
    <ligand>
        <name>substrate</name>
    </ligand>
</feature>
<dbReference type="InterPro" id="IPR000890">
    <property type="entry name" value="Aliphatic_acid_kin_short-chain"/>
</dbReference>
<evidence type="ECO:0000256" key="6">
    <source>
        <dbReference type="ARBA" id="ARBA00022777"/>
    </source>
</evidence>
<evidence type="ECO:0000256" key="4">
    <source>
        <dbReference type="ARBA" id="ARBA00022723"/>
    </source>
</evidence>
<feature type="binding site" evidence="9">
    <location>
        <position position="391"/>
    </location>
    <ligand>
        <name>Mg(2+)</name>
        <dbReference type="ChEBI" id="CHEBI:18420"/>
    </ligand>
</feature>
<evidence type="ECO:0000256" key="9">
    <source>
        <dbReference type="HAMAP-Rule" id="MF_00020"/>
    </source>
</evidence>
<dbReference type="PIRSF" id="PIRSF000722">
    <property type="entry name" value="Acetate_prop_kin"/>
    <property type="match status" value="1"/>
</dbReference>
<dbReference type="Gene3D" id="3.30.420.40">
    <property type="match status" value="2"/>
</dbReference>
<evidence type="ECO:0000313" key="11">
    <source>
        <dbReference type="EMBL" id="KAB8123859.1"/>
    </source>
</evidence>
<dbReference type="PROSITE" id="PS01075">
    <property type="entry name" value="ACETATE_KINASE_1"/>
    <property type="match status" value="1"/>
</dbReference>
<comment type="pathway">
    <text evidence="9">Metabolic intermediate biosynthesis; acetyl-CoA biosynthesis; acetyl-CoA from acetate: step 1/2.</text>
</comment>
<keyword evidence="2 9" id="KW-0963">Cytoplasm</keyword>
<organism evidence="11 12">
    <name type="scientific">Komagataeibacter medellinensis</name>
    <dbReference type="NCBI Taxonomy" id="1177712"/>
    <lineage>
        <taxon>Bacteria</taxon>
        <taxon>Pseudomonadati</taxon>
        <taxon>Pseudomonadota</taxon>
        <taxon>Alphaproteobacteria</taxon>
        <taxon>Acetobacterales</taxon>
        <taxon>Acetobacteraceae</taxon>
        <taxon>Komagataeibacter</taxon>
    </lineage>
</organism>
<dbReference type="NCBIfam" id="TIGR00016">
    <property type="entry name" value="ackA"/>
    <property type="match status" value="1"/>
</dbReference>
<dbReference type="EC" id="2.7.2.1" evidence="9"/>
<feature type="site" description="Transition state stabilizer" evidence="9">
    <location>
        <position position="251"/>
    </location>
</feature>
<comment type="subunit">
    <text evidence="9">Homodimer.</text>
</comment>
<feature type="binding site" evidence="9">
    <location>
        <position position="9"/>
    </location>
    <ligand>
        <name>Mg(2+)</name>
        <dbReference type="ChEBI" id="CHEBI:18420"/>
    </ligand>
</feature>
<comment type="catalytic activity">
    <reaction evidence="9">
        <text>acetate + ATP = acetyl phosphate + ADP</text>
        <dbReference type="Rhea" id="RHEA:11352"/>
        <dbReference type="ChEBI" id="CHEBI:22191"/>
        <dbReference type="ChEBI" id="CHEBI:30089"/>
        <dbReference type="ChEBI" id="CHEBI:30616"/>
        <dbReference type="ChEBI" id="CHEBI:456216"/>
        <dbReference type="EC" id="2.7.2.1"/>
    </reaction>
</comment>
<dbReference type="InterPro" id="IPR004372">
    <property type="entry name" value="Ac/propionate_kinase"/>
</dbReference>
<evidence type="ECO:0000256" key="10">
    <source>
        <dbReference type="RuleBase" id="RU003835"/>
    </source>
</evidence>
<dbReference type="EMBL" id="QYAZ01000001">
    <property type="protein sequence ID" value="KAB8123859.1"/>
    <property type="molecule type" value="Genomic_DNA"/>
</dbReference>
<dbReference type="PANTHER" id="PTHR21060">
    <property type="entry name" value="ACETATE KINASE"/>
    <property type="match status" value="1"/>
</dbReference>
<evidence type="ECO:0000256" key="5">
    <source>
        <dbReference type="ARBA" id="ARBA00022741"/>
    </source>
</evidence>
<feature type="active site" description="Proton donor/acceptor" evidence="9">
    <location>
        <position position="160"/>
    </location>
</feature>
<evidence type="ECO:0000256" key="7">
    <source>
        <dbReference type="ARBA" id="ARBA00022840"/>
    </source>
</evidence>
<evidence type="ECO:0000256" key="8">
    <source>
        <dbReference type="ARBA" id="ARBA00022842"/>
    </source>
</evidence>
<keyword evidence="5 9" id="KW-0547">Nucleotide-binding</keyword>
<keyword evidence="3 9" id="KW-0808">Transferase</keyword>
<evidence type="ECO:0000313" key="12">
    <source>
        <dbReference type="Proteomes" id="UP000427842"/>
    </source>
</evidence>
<comment type="caution">
    <text evidence="11">The sequence shown here is derived from an EMBL/GenBank/DDBJ whole genome shotgun (WGS) entry which is preliminary data.</text>
</comment>
<keyword evidence="7 9" id="KW-0067">ATP-binding</keyword>
<feature type="site" description="Transition state stabilizer" evidence="9">
    <location>
        <position position="191"/>
    </location>
</feature>
<reference evidence="11 12" key="1">
    <citation type="submission" date="2018-09" db="EMBL/GenBank/DDBJ databases">
        <title>Genome sequence and characterization of the bcs clusters for the production of nanocellulose from the low pH resistant strain Komagataeibacter medellinensis ID13488.</title>
        <authorList>
            <person name="Hernandez-Arriaga A.M."/>
            <person name="Del Cerro C."/>
            <person name="Urbina L."/>
            <person name="Eceiza A."/>
            <person name="Retegi A."/>
            <person name="Prieto M.A."/>
        </authorList>
    </citation>
    <scope>NUCLEOTIDE SEQUENCE [LARGE SCALE GENOMIC DNA]</scope>
    <source>
        <strain evidence="11 12">ID13488</strain>
    </source>
</reference>
<keyword evidence="8 9" id="KW-0460">Magnesium</keyword>
<proteinExistence type="inferred from homology"/>
<dbReference type="PANTHER" id="PTHR21060:SF21">
    <property type="entry name" value="ACETATE KINASE"/>
    <property type="match status" value="1"/>
</dbReference>
<name>A0ABQ6VUH2_9PROT</name>
<evidence type="ECO:0000256" key="2">
    <source>
        <dbReference type="ARBA" id="ARBA00022490"/>
    </source>
</evidence>
<accession>A0ABQ6VUH2</accession>
<dbReference type="GO" id="GO:0008776">
    <property type="term" value="F:acetate kinase activity"/>
    <property type="evidence" value="ECO:0007669"/>
    <property type="project" value="UniProtKB-EC"/>
</dbReference>
<feature type="binding site" evidence="9">
    <location>
        <begin position="218"/>
        <end position="222"/>
    </location>
    <ligand>
        <name>ATP</name>
        <dbReference type="ChEBI" id="CHEBI:30616"/>
    </ligand>
</feature>
<keyword evidence="6 9" id="KW-0418">Kinase</keyword>
<dbReference type="InterPro" id="IPR043129">
    <property type="entry name" value="ATPase_NBD"/>
</dbReference>